<evidence type="ECO:0000313" key="1">
    <source>
        <dbReference type="EMBL" id="MSC79535.1"/>
    </source>
</evidence>
<dbReference type="EMBL" id="NMTY01000015">
    <property type="protein sequence ID" value="PDX81423.1"/>
    <property type="molecule type" value="Genomic_DNA"/>
</dbReference>
<evidence type="ECO:0000313" key="5">
    <source>
        <dbReference type="Proteomes" id="UP000220157"/>
    </source>
</evidence>
<dbReference type="AlphaFoldDB" id="A0A2A7AQS9"/>
<dbReference type="Proteomes" id="UP000220157">
    <property type="component" value="Unassembled WGS sequence"/>
</dbReference>
<evidence type="ECO:0000313" key="6">
    <source>
        <dbReference type="Proteomes" id="UP000477010"/>
    </source>
</evidence>
<gene>
    <name evidence="2" type="ORF">CGS56_14005</name>
    <name evidence="3" type="ORF">CGS58_06955</name>
    <name evidence="1" type="ORF">GKD85_01625</name>
</gene>
<name>A0A2A7AQS9_9FIRM</name>
<dbReference type="RefSeq" id="WP_097786159.1">
    <property type="nucleotide sequence ID" value="NZ_DAWDUK010000038.1"/>
</dbReference>
<dbReference type="EMBL" id="NMTW01000053">
    <property type="protein sequence ID" value="PDX74152.1"/>
    <property type="molecule type" value="Genomic_DNA"/>
</dbReference>
<evidence type="ECO:0000313" key="3">
    <source>
        <dbReference type="EMBL" id="PDX81423.1"/>
    </source>
</evidence>
<comment type="caution">
    <text evidence="3">The sequence shown here is derived from an EMBL/GenBank/DDBJ whole genome shotgun (WGS) entry which is preliminary data.</text>
</comment>
<dbReference type="Proteomes" id="UP000477010">
    <property type="component" value="Unassembled WGS sequence"/>
</dbReference>
<dbReference type="PIRSF" id="PIRSF030771">
    <property type="entry name" value="UCP030771"/>
    <property type="match status" value="1"/>
</dbReference>
<dbReference type="EMBL" id="WKQE01000001">
    <property type="protein sequence ID" value="MSC79535.1"/>
    <property type="molecule type" value="Genomic_DNA"/>
</dbReference>
<evidence type="ECO:0000313" key="2">
    <source>
        <dbReference type="EMBL" id="PDX74152.1"/>
    </source>
</evidence>
<protein>
    <submittedName>
        <fullName evidence="3">DNA breaking-rejoining protein</fullName>
    </submittedName>
    <submittedName>
        <fullName evidence="1">DUF2190 family protein</fullName>
    </submittedName>
</protein>
<dbReference type="Pfam" id="PF09956">
    <property type="entry name" value="Phage_cement_2"/>
    <property type="match status" value="1"/>
</dbReference>
<organism evidence="3 4">
    <name type="scientific">Faecalibacterium prausnitzii</name>
    <dbReference type="NCBI Taxonomy" id="853"/>
    <lineage>
        <taxon>Bacteria</taxon>
        <taxon>Bacillati</taxon>
        <taxon>Bacillota</taxon>
        <taxon>Clostridia</taxon>
        <taxon>Eubacteriales</taxon>
        <taxon>Oscillospiraceae</taxon>
        <taxon>Faecalibacterium</taxon>
    </lineage>
</organism>
<reference evidence="3" key="2">
    <citation type="submission" date="2017-07" db="EMBL/GenBank/DDBJ databases">
        <authorList>
            <person name="Sun Z.S."/>
            <person name="Albrecht U."/>
            <person name="Echele G."/>
            <person name="Lee C.C."/>
        </authorList>
    </citation>
    <scope>NUCLEOTIDE SEQUENCE</scope>
    <source>
        <strain evidence="2">CNCM I 4573</strain>
        <strain evidence="3">CNCM I 4575</strain>
    </source>
</reference>
<sequence length="109" mass="11313">MAKAEFWQRGEALDYTNTTTATIPANTIVKIGDHIGVTGTDIEPNKVGSLHVGGIWEIPKTGTKKIDMGATVYFDGNGITDTAAGNTAVGYAAASATAEDTKILVKLDG</sequence>
<dbReference type="Proteomes" id="UP000220005">
    <property type="component" value="Unassembled WGS sequence"/>
</dbReference>
<evidence type="ECO:0000313" key="4">
    <source>
        <dbReference type="Proteomes" id="UP000220005"/>
    </source>
</evidence>
<proteinExistence type="predicted"/>
<reference evidence="1 6" key="3">
    <citation type="journal article" date="2019" name="Nat. Med.">
        <title>A library of human gut bacterial isolates paired with longitudinal multiomics data enables mechanistic microbiome research.</title>
        <authorList>
            <person name="Poyet M."/>
            <person name="Groussin M."/>
            <person name="Gibbons S.M."/>
            <person name="Avila-Pacheco J."/>
            <person name="Jiang X."/>
            <person name="Kearney S.M."/>
            <person name="Perrotta A.R."/>
            <person name="Berdy B."/>
            <person name="Zhao S."/>
            <person name="Lieberman T.D."/>
            <person name="Swanson P.K."/>
            <person name="Smith M."/>
            <person name="Roesemann S."/>
            <person name="Alexander J.E."/>
            <person name="Rich S.A."/>
            <person name="Livny J."/>
            <person name="Vlamakis H."/>
            <person name="Clish C."/>
            <person name="Bullock K."/>
            <person name="Deik A."/>
            <person name="Scott J."/>
            <person name="Pierce K.A."/>
            <person name="Xavier R.J."/>
            <person name="Alm E.J."/>
        </authorList>
    </citation>
    <scope>NUCLEOTIDE SEQUENCE [LARGE SCALE GENOMIC DNA]</scope>
    <source>
        <strain evidence="1 6">BIOML-B9</strain>
    </source>
</reference>
<reference evidence="4 5" key="1">
    <citation type="journal article" date="2017" name="Front. Microbiol.">
        <title>New Insights into the Diversity of the Genus Faecalibacterium.</title>
        <authorList>
            <person name="Benevides L."/>
            <person name="Burman S."/>
            <person name="Martin R."/>
            <person name="Robert V."/>
            <person name="Thomas M."/>
            <person name="Miquel S."/>
            <person name="Chain F."/>
            <person name="Sokol H."/>
            <person name="Bermudez-Humaran L.G."/>
            <person name="Morrison M."/>
            <person name="Langella P."/>
            <person name="Azevedo V.A."/>
            <person name="Chatel J.M."/>
            <person name="Soares S."/>
        </authorList>
    </citation>
    <scope>NUCLEOTIDE SEQUENCE [LARGE SCALE GENOMIC DNA]</scope>
    <source>
        <strain evidence="2 5">CNCM I 4573</strain>
        <strain evidence="3 4">CNCM I 4575</strain>
    </source>
</reference>
<dbReference type="InterPro" id="IPR011231">
    <property type="entry name" value="Phage_VT1-Sakai_H0018"/>
</dbReference>
<accession>A0A2A7AQS9</accession>